<protein>
    <submittedName>
        <fullName evidence="2">Uncharacterized protein</fullName>
    </submittedName>
</protein>
<feature type="compositionally biased region" description="Basic and acidic residues" evidence="1">
    <location>
        <begin position="151"/>
        <end position="164"/>
    </location>
</feature>
<evidence type="ECO:0000313" key="3">
    <source>
        <dbReference type="Proteomes" id="UP001430848"/>
    </source>
</evidence>
<feature type="compositionally biased region" description="Polar residues" evidence="1">
    <location>
        <begin position="43"/>
        <end position="52"/>
    </location>
</feature>
<feature type="compositionally biased region" description="Low complexity" evidence="1">
    <location>
        <begin position="129"/>
        <end position="140"/>
    </location>
</feature>
<feature type="region of interest" description="Disordered" evidence="1">
    <location>
        <begin position="1"/>
        <end position="72"/>
    </location>
</feature>
<accession>A0ABR1PA11</accession>
<dbReference type="EMBL" id="JAKNSF020000026">
    <property type="protein sequence ID" value="KAK7730321.1"/>
    <property type="molecule type" value="Genomic_DNA"/>
</dbReference>
<sequence>MSNDQDPAQSWGNPEETAHNGNANDEWEPFMDDWFDLEGASEDPNQAQQDQGASPPAGPSVESFQNSQVQQANIDQEETFPIPSVIDPIQNPEEVPYELEGGLKNCISLSDNPSKDLLLLDTKVRLQIQQGQNSPNNSNSRETRPIPSIKGMDRGRSDGPYDPHEEPLYTVLHTGLSRTEAKDLRAQIRTRGLNVFSEPHWEPMKHQKGSGWRHKQHVGGKWGTFTTIRRGNRRGFNGVLCADGHRKAKRLSMIVQQDGGEVLVEGIICQKSGKMSRTPNSFLLEVFDGFNV</sequence>
<feature type="region of interest" description="Disordered" evidence="1">
    <location>
        <begin position="129"/>
        <end position="164"/>
    </location>
</feature>
<reference evidence="2 3" key="1">
    <citation type="submission" date="2024-02" db="EMBL/GenBank/DDBJ databases">
        <title>De novo assembly and annotation of 12 fungi associated with fruit tree decline syndrome in Ontario, Canada.</title>
        <authorList>
            <person name="Sulman M."/>
            <person name="Ellouze W."/>
            <person name="Ilyukhin E."/>
        </authorList>
    </citation>
    <scope>NUCLEOTIDE SEQUENCE [LARGE SCALE GENOMIC DNA]</scope>
    <source>
        <strain evidence="2 3">M169</strain>
    </source>
</reference>
<gene>
    <name evidence="2" type="ORF">SLS63_005891</name>
</gene>
<comment type="caution">
    <text evidence="2">The sequence shown here is derived from an EMBL/GenBank/DDBJ whole genome shotgun (WGS) entry which is preliminary data.</text>
</comment>
<dbReference type="Proteomes" id="UP001430848">
    <property type="component" value="Unassembled WGS sequence"/>
</dbReference>
<organism evidence="2 3">
    <name type="scientific">Diaporthe eres</name>
    <name type="common">Phomopsis oblonga</name>
    <dbReference type="NCBI Taxonomy" id="83184"/>
    <lineage>
        <taxon>Eukaryota</taxon>
        <taxon>Fungi</taxon>
        <taxon>Dikarya</taxon>
        <taxon>Ascomycota</taxon>
        <taxon>Pezizomycotina</taxon>
        <taxon>Sordariomycetes</taxon>
        <taxon>Sordariomycetidae</taxon>
        <taxon>Diaporthales</taxon>
        <taxon>Diaporthaceae</taxon>
        <taxon>Diaporthe</taxon>
        <taxon>Diaporthe eres species complex</taxon>
    </lineage>
</organism>
<keyword evidence="3" id="KW-1185">Reference proteome</keyword>
<evidence type="ECO:0000256" key="1">
    <source>
        <dbReference type="SAM" id="MobiDB-lite"/>
    </source>
</evidence>
<feature type="compositionally biased region" description="Polar residues" evidence="1">
    <location>
        <begin position="1"/>
        <end position="12"/>
    </location>
</feature>
<feature type="compositionally biased region" description="Acidic residues" evidence="1">
    <location>
        <begin position="25"/>
        <end position="41"/>
    </location>
</feature>
<proteinExistence type="predicted"/>
<evidence type="ECO:0000313" key="2">
    <source>
        <dbReference type="EMBL" id="KAK7730321.1"/>
    </source>
</evidence>
<name>A0ABR1PA11_DIAER</name>
<feature type="compositionally biased region" description="Polar residues" evidence="1">
    <location>
        <begin position="62"/>
        <end position="72"/>
    </location>
</feature>